<dbReference type="OrthoDB" id="2373480at2759"/>
<dbReference type="PANTHER" id="PTHR34853:SF5">
    <property type="entry name" value="LIP-DOMAIN-CONTAINING PROTEIN-RELATED"/>
    <property type="match status" value="1"/>
</dbReference>
<dbReference type="Proteomes" id="UP001147747">
    <property type="component" value="Unassembled WGS sequence"/>
</dbReference>
<dbReference type="InterPro" id="IPR005152">
    <property type="entry name" value="Lipase_secreted"/>
</dbReference>
<keyword evidence="5" id="KW-1185">Reference proteome</keyword>
<proteinExistence type="predicted"/>
<feature type="region of interest" description="Disordered" evidence="2">
    <location>
        <begin position="416"/>
        <end position="442"/>
    </location>
</feature>
<dbReference type="Gene3D" id="3.40.50.1820">
    <property type="entry name" value="alpha/beta hydrolase"/>
    <property type="match status" value="1"/>
</dbReference>
<feature type="compositionally biased region" description="Polar residues" evidence="2">
    <location>
        <begin position="428"/>
        <end position="442"/>
    </location>
</feature>
<name>A0A9X0BD30_9EURO</name>
<protein>
    <recommendedName>
        <fullName evidence="6">Lipase</fullName>
    </recommendedName>
</protein>
<feature type="signal peptide" evidence="3">
    <location>
        <begin position="1"/>
        <end position="20"/>
    </location>
</feature>
<evidence type="ECO:0000256" key="1">
    <source>
        <dbReference type="ARBA" id="ARBA00022801"/>
    </source>
</evidence>
<dbReference type="Pfam" id="PF03583">
    <property type="entry name" value="LIP"/>
    <property type="match status" value="1"/>
</dbReference>
<dbReference type="SUPFAM" id="SSF53474">
    <property type="entry name" value="alpha/beta-Hydrolases"/>
    <property type="match status" value="1"/>
</dbReference>
<dbReference type="AlphaFoldDB" id="A0A9X0BD30"/>
<evidence type="ECO:0000256" key="3">
    <source>
        <dbReference type="SAM" id="SignalP"/>
    </source>
</evidence>
<dbReference type="InterPro" id="IPR029058">
    <property type="entry name" value="AB_hydrolase_fold"/>
</dbReference>
<feature type="chain" id="PRO_5040862631" description="Lipase" evidence="3">
    <location>
        <begin position="21"/>
        <end position="442"/>
    </location>
</feature>
<dbReference type="Gene3D" id="1.10.260.130">
    <property type="match status" value="1"/>
</dbReference>
<dbReference type="GeneID" id="81365812"/>
<comment type="caution">
    <text evidence="4">The sequence shown here is derived from an EMBL/GenBank/DDBJ whole genome shotgun (WGS) entry which is preliminary data.</text>
</comment>
<accession>A0A9X0BD30</accession>
<evidence type="ECO:0000313" key="5">
    <source>
        <dbReference type="Proteomes" id="UP001147747"/>
    </source>
</evidence>
<dbReference type="PANTHER" id="PTHR34853">
    <property type="match status" value="1"/>
</dbReference>
<dbReference type="EMBL" id="JAPZBU010000004">
    <property type="protein sequence ID" value="KAJ5408312.1"/>
    <property type="molecule type" value="Genomic_DNA"/>
</dbReference>
<reference evidence="4" key="1">
    <citation type="submission" date="2022-12" db="EMBL/GenBank/DDBJ databases">
        <authorList>
            <person name="Petersen C."/>
        </authorList>
    </citation>
    <scope>NUCLEOTIDE SEQUENCE</scope>
    <source>
        <strain evidence="4">IBT 29677</strain>
    </source>
</reference>
<gene>
    <name evidence="4" type="ORF">N7509_002195</name>
</gene>
<evidence type="ECO:0000256" key="2">
    <source>
        <dbReference type="SAM" id="MobiDB-lite"/>
    </source>
</evidence>
<evidence type="ECO:0000313" key="4">
    <source>
        <dbReference type="EMBL" id="KAJ5408312.1"/>
    </source>
</evidence>
<reference evidence="4" key="2">
    <citation type="journal article" date="2023" name="IMA Fungus">
        <title>Comparative genomic study of the Penicillium genus elucidates a diverse pangenome and 15 lateral gene transfer events.</title>
        <authorList>
            <person name="Petersen C."/>
            <person name="Sorensen T."/>
            <person name="Nielsen M.R."/>
            <person name="Sondergaard T.E."/>
            <person name="Sorensen J.L."/>
            <person name="Fitzpatrick D.A."/>
            <person name="Frisvad J.C."/>
            <person name="Nielsen K.L."/>
        </authorList>
    </citation>
    <scope>NUCLEOTIDE SEQUENCE</scope>
    <source>
        <strain evidence="4">IBT 29677</strain>
    </source>
</reference>
<sequence>MQYLLHALLFSTFSFEQVLAAKKDPPLVPIEDPFYLPPDPDCLPSEVDCWKNSTGVVLRKREVTVANVVTGERASLRHVDENPDASVTTVIVPVIPNKKRVISLQSAYDSPDTNCAPSYGLQHKAQGWGKTWNRLNLAFLAPYLQTGPILNIPDYEGSNAAFAVGPQSGYQTLDSIKAALSLESREYTGIKEDAKVIMFGYSGGALATEWATEMKAWYAETLPIVGAVIGGAPTNITSTYHNVNGGDLATLNVWAMLGIMNAYPTMNQWMRDDLRTDAYQDKRFLLELTSCSYASPALAKGLNFANISAMFKQGDKFLTQFSNILNEIGVMGKNITEQNNPGYPLAFFYGTEDEVTYPLEDTQKLIDKWKTVGKVEKVSDWPLKGETHASALLKGVGKAWLWMNCQFDEAEKSKEMHCDKELPEDATDYQNQMSFSPSQELR</sequence>
<dbReference type="GO" id="GO:0016042">
    <property type="term" value="P:lipid catabolic process"/>
    <property type="evidence" value="ECO:0007669"/>
    <property type="project" value="InterPro"/>
</dbReference>
<organism evidence="4 5">
    <name type="scientific">Penicillium cosmopolitanum</name>
    <dbReference type="NCBI Taxonomy" id="1131564"/>
    <lineage>
        <taxon>Eukaryota</taxon>
        <taxon>Fungi</taxon>
        <taxon>Dikarya</taxon>
        <taxon>Ascomycota</taxon>
        <taxon>Pezizomycotina</taxon>
        <taxon>Eurotiomycetes</taxon>
        <taxon>Eurotiomycetidae</taxon>
        <taxon>Eurotiales</taxon>
        <taxon>Aspergillaceae</taxon>
        <taxon>Penicillium</taxon>
    </lineage>
</organism>
<keyword evidence="3" id="KW-0732">Signal</keyword>
<dbReference type="RefSeq" id="XP_056492627.1">
    <property type="nucleotide sequence ID" value="XM_056626832.1"/>
</dbReference>
<dbReference type="GO" id="GO:0017000">
    <property type="term" value="P:antibiotic biosynthetic process"/>
    <property type="evidence" value="ECO:0007669"/>
    <property type="project" value="UniProtKB-ARBA"/>
</dbReference>
<evidence type="ECO:0008006" key="6">
    <source>
        <dbReference type="Google" id="ProtNLM"/>
    </source>
</evidence>
<dbReference type="GO" id="GO:0072330">
    <property type="term" value="P:monocarboxylic acid biosynthetic process"/>
    <property type="evidence" value="ECO:0007669"/>
    <property type="project" value="UniProtKB-ARBA"/>
</dbReference>
<keyword evidence="1" id="KW-0378">Hydrolase</keyword>
<dbReference type="GO" id="GO:0004806">
    <property type="term" value="F:triacylglycerol lipase activity"/>
    <property type="evidence" value="ECO:0007669"/>
    <property type="project" value="InterPro"/>
</dbReference>